<feature type="chain" id="PRO_5042108863" evidence="2">
    <location>
        <begin position="19"/>
        <end position="308"/>
    </location>
</feature>
<dbReference type="AlphaFoldDB" id="A0AAD3D236"/>
<comment type="caution">
    <text evidence="3">The sequence shown here is derived from an EMBL/GenBank/DDBJ whole genome shotgun (WGS) entry which is preliminary data.</text>
</comment>
<protein>
    <submittedName>
        <fullName evidence="3">Uncharacterized protein</fullName>
    </submittedName>
</protein>
<feature type="compositionally biased region" description="Low complexity" evidence="1">
    <location>
        <begin position="65"/>
        <end position="82"/>
    </location>
</feature>
<dbReference type="Proteomes" id="UP001054902">
    <property type="component" value="Unassembled WGS sequence"/>
</dbReference>
<evidence type="ECO:0000256" key="1">
    <source>
        <dbReference type="SAM" id="MobiDB-lite"/>
    </source>
</evidence>
<organism evidence="3 4">
    <name type="scientific">Chaetoceros tenuissimus</name>
    <dbReference type="NCBI Taxonomy" id="426638"/>
    <lineage>
        <taxon>Eukaryota</taxon>
        <taxon>Sar</taxon>
        <taxon>Stramenopiles</taxon>
        <taxon>Ochrophyta</taxon>
        <taxon>Bacillariophyta</taxon>
        <taxon>Coscinodiscophyceae</taxon>
        <taxon>Chaetocerotophycidae</taxon>
        <taxon>Chaetocerotales</taxon>
        <taxon>Chaetocerotaceae</taxon>
        <taxon>Chaetoceros</taxon>
    </lineage>
</organism>
<keyword evidence="2" id="KW-0732">Signal</keyword>
<accession>A0AAD3D236</accession>
<name>A0AAD3D236_9STRA</name>
<feature type="compositionally biased region" description="Basic residues" evidence="1">
    <location>
        <begin position="34"/>
        <end position="45"/>
    </location>
</feature>
<keyword evidence="4" id="KW-1185">Reference proteome</keyword>
<proteinExistence type="predicted"/>
<evidence type="ECO:0000256" key="2">
    <source>
        <dbReference type="SAM" id="SignalP"/>
    </source>
</evidence>
<sequence length="308" mass="34183">MKGFLIILFDLLLSPSQALEARVTKKKIRRVRRTLKQANKKHIRTLNRLLSASTKTPKEDSTKVPTGSSTKAPSTKSPTGSTGSTGGFVPLPEESPDKSTKAPSSSKAPAPSTKVPTSTTQPPPPDVIPSVDSCNLEGHLAFEYDSPYDAPYYGVHEKYLTVYKNDLTNSCSGTHQESWCVYENTEEGYYTSYLEVFPNATDEEAIMTSETITSVDAFDTVHFFCATHIFQNLDFNTTSDDWRDHLMAPTLRLKKNQEAIGKEYKNVVDIPTHVGDEINPEFPDNYCVEIKCNSSCDCSVSPFVIQMD</sequence>
<gene>
    <name evidence="3" type="ORF">CTEN210_12673</name>
</gene>
<feature type="signal peptide" evidence="2">
    <location>
        <begin position="1"/>
        <end position="18"/>
    </location>
</feature>
<feature type="region of interest" description="Disordered" evidence="1">
    <location>
        <begin position="34"/>
        <end position="128"/>
    </location>
</feature>
<evidence type="ECO:0000313" key="4">
    <source>
        <dbReference type="Proteomes" id="UP001054902"/>
    </source>
</evidence>
<evidence type="ECO:0000313" key="3">
    <source>
        <dbReference type="EMBL" id="GFH56197.1"/>
    </source>
</evidence>
<dbReference type="EMBL" id="BLLK01000051">
    <property type="protein sequence ID" value="GFH56197.1"/>
    <property type="molecule type" value="Genomic_DNA"/>
</dbReference>
<feature type="compositionally biased region" description="Low complexity" evidence="1">
    <location>
        <begin position="101"/>
        <end position="114"/>
    </location>
</feature>
<reference evidence="3 4" key="1">
    <citation type="journal article" date="2021" name="Sci. Rep.">
        <title>The genome of the diatom Chaetoceros tenuissimus carries an ancient integrated fragment of an extant virus.</title>
        <authorList>
            <person name="Hongo Y."/>
            <person name="Kimura K."/>
            <person name="Takaki Y."/>
            <person name="Yoshida Y."/>
            <person name="Baba S."/>
            <person name="Kobayashi G."/>
            <person name="Nagasaki K."/>
            <person name="Hano T."/>
            <person name="Tomaru Y."/>
        </authorList>
    </citation>
    <scope>NUCLEOTIDE SEQUENCE [LARGE SCALE GENOMIC DNA]</scope>
    <source>
        <strain evidence="3 4">NIES-3715</strain>
    </source>
</reference>